<evidence type="ECO:0000256" key="4">
    <source>
        <dbReference type="ARBA" id="ARBA00022824"/>
    </source>
</evidence>
<dbReference type="AlphaFoldDB" id="A0A0A1NVG8"/>
<dbReference type="Pfam" id="PF04622">
    <property type="entry name" value="ERG2_Sigma1R"/>
    <property type="match status" value="1"/>
</dbReference>
<feature type="transmembrane region" description="Helical" evidence="8">
    <location>
        <begin position="12"/>
        <end position="32"/>
    </location>
</feature>
<gene>
    <name evidence="9" type="ORF">BCV71DRAFT_577</name>
</gene>
<dbReference type="EC" id="5.-.-.-" evidence="8"/>
<reference evidence="9 10" key="1">
    <citation type="journal article" date="2016" name="Proc. Natl. Acad. Sci. U.S.A.">
        <title>Lipid metabolic changes in an early divergent fungus govern the establishment of a mutualistic symbiosis with endobacteria.</title>
        <authorList>
            <person name="Lastovetsky O.A."/>
            <person name="Gaspar M.L."/>
            <person name="Mondo S.J."/>
            <person name="LaButti K.M."/>
            <person name="Sandor L."/>
            <person name="Grigoriev I.V."/>
            <person name="Henry S.A."/>
            <person name="Pawlowska T.E."/>
        </authorList>
    </citation>
    <scope>NUCLEOTIDE SEQUENCE [LARGE SCALE GENOMIC DNA]</scope>
    <source>
        <strain evidence="9 10">ATCC 11559</strain>
    </source>
</reference>
<dbReference type="GO" id="GO:0016126">
    <property type="term" value="P:sterol biosynthetic process"/>
    <property type="evidence" value="ECO:0007669"/>
    <property type="project" value="UniProtKB-UniPathway"/>
</dbReference>
<evidence type="ECO:0000256" key="6">
    <source>
        <dbReference type="ARBA" id="ARBA00023136"/>
    </source>
</evidence>
<protein>
    <recommendedName>
        <fullName evidence="8">C-8 sterol isomerase</fullName>
        <ecNumber evidence="8">5.-.-.-</ecNumber>
    </recommendedName>
    <alternativeName>
        <fullName evidence="8">Delta-8--delta-7 sterol isomerase</fullName>
    </alternativeName>
</protein>
<comment type="subcellular location">
    <subcellularLocation>
        <location evidence="1">Endoplasmic reticulum membrane</location>
    </subcellularLocation>
</comment>
<dbReference type="GO" id="GO:0005789">
    <property type="term" value="C:endoplasmic reticulum membrane"/>
    <property type="evidence" value="ECO:0007669"/>
    <property type="project" value="UniProtKB-SubCell"/>
</dbReference>
<organism evidence="9 10">
    <name type="scientific">Rhizopus microsporus</name>
    <dbReference type="NCBI Taxonomy" id="58291"/>
    <lineage>
        <taxon>Eukaryota</taxon>
        <taxon>Fungi</taxon>
        <taxon>Fungi incertae sedis</taxon>
        <taxon>Mucoromycota</taxon>
        <taxon>Mucoromycotina</taxon>
        <taxon>Mucoromycetes</taxon>
        <taxon>Mucorales</taxon>
        <taxon>Mucorineae</taxon>
        <taxon>Rhizopodaceae</taxon>
        <taxon>Rhizopus</taxon>
    </lineage>
</organism>
<dbReference type="OMA" id="AMYVIHA"/>
<dbReference type="InterPro" id="IPR006716">
    <property type="entry name" value="ERG2_sigma1_rcpt-like"/>
</dbReference>
<sequence>MTTSKAQETKRATCWTKILFILTLVSALFVGLDQIKHQWYIFDPVVLQQIAQANIEKYAGKNDTKGMMENIALDLEAKYPGHINLKEEWVFNNAGGAMGSMWVLHGSITEYVIIFGTPVGTEGHTGRFFADDYFIILEGEQWAYSAGQVSREVYKPGEMHLLARGNCQQYKIPEHAWALEYARGWVPTMLPFGFADTFFSTIDFPTLVKTVKIYTRLIVSELLQGKI</sequence>
<keyword evidence="3 8" id="KW-0812">Transmembrane</keyword>
<evidence type="ECO:0000313" key="9">
    <source>
        <dbReference type="EMBL" id="ORE23408.1"/>
    </source>
</evidence>
<evidence type="ECO:0000256" key="8">
    <source>
        <dbReference type="RuleBase" id="RU368083"/>
    </source>
</evidence>
<keyword evidence="4" id="KW-0256">Endoplasmic reticulum</keyword>
<keyword evidence="6 8" id="KW-0472">Membrane</keyword>
<dbReference type="VEuPathDB" id="FungiDB:BCV72DRAFT_6029"/>
<dbReference type="Proteomes" id="UP000242381">
    <property type="component" value="Unassembled WGS sequence"/>
</dbReference>
<dbReference type="EMBL" id="KV921258">
    <property type="protein sequence ID" value="ORE23408.1"/>
    <property type="molecule type" value="Genomic_DNA"/>
</dbReference>
<evidence type="ECO:0000256" key="5">
    <source>
        <dbReference type="ARBA" id="ARBA00022989"/>
    </source>
</evidence>
<name>A0A0A1NVG8_RHIZD</name>
<keyword evidence="5 8" id="KW-1133">Transmembrane helix</keyword>
<proteinExistence type="inferred from homology"/>
<evidence type="ECO:0000256" key="2">
    <source>
        <dbReference type="ARBA" id="ARBA00007141"/>
    </source>
</evidence>
<evidence type="ECO:0000313" key="10">
    <source>
        <dbReference type="Proteomes" id="UP000242381"/>
    </source>
</evidence>
<keyword evidence="9" id="KW-0675">Receptor</keyword>
<dbReference type="UniPathway" id="UPA00768"/>
<evidence type="ECO:0000256" key="3">
    <source>
        <dbReference type="ARBA" id="ARBA00022692"/>
    </source>
</evidence>
<dbReference type="PANTHER" id="PTHR10868">
    <property type="entry name" value="SIGMA 1-TYPE OPIOID RECEPTOR-RELATED"/>
    <property type="match status" value="1"/>
</dbReference>
<evidence type="ECO:0000256" key="1">
    <source>
        <dbReference type="ARBA" id="ARBA00004586"/>
    </source>
</evidence>
<comment type="pathway">
    <text evidence="7 8">Steroid metabolism; ergosterol biosynthesis.</text>
</comment>
<comment type="function">
    <text evidence="8">Catalyzes the reaction which results in unsaturation at C-7 in the B ring of sterols.</text>
</comment>
<evidence type="ECO:0000256" key="7">
    <source>
        <dbReference type="ARBA" id="ARBA00029435"/>
    </source>
</evidence>
<comment type="similarity">
    <text evidence="2 8">Belongs to the ERG2 family.</text>
</comment>
<dbReference type="PANTHER" id="PTHR10868:SF1">
    <property type="entry name" value="SIGMA NON-OPIOID INTRACELLULAR RECEPTOR 1"/>
    <property type="match status" value="1"/>
</dbReference>
<accession>A0A0A1NVG8</accession>